<organism evidence="1 2">
    <name type="scientific">Acrasis kona</name>
    <dbReference type="NCBI Taxonomy" id="1008807"/>
    <lineage>
        <taxon>Eukaryota</taxon>
        <taxon>Discoba</taxon>
        <taxon>Heterolobosea</taxon>
        <taxon>Tetramitia</taxon>
        <taxon>Eutetramitia</taxon>
        <taxon>Acrasidae</taxon>
        <taxon>Acrasis</taxon>
    </lineage>
</organism>
<evidence type="ECO:0000313" key="2">
    <source>
        <dbReference type="Proteomes" id="UP001431209"/>
    </source>
</evidence>
<comment type="caution">
    <text evidence="1">The sequence shown here is derived from an EMBL/GenBank/DDBJ whole genome shotgun (WGS) entry which is preliminary data.</text>
</comment>
<name>A0AAW2Z5X7_9EUKA</name>
<gene>
    <name evidence="1" type="ORF">AKO1_003645</name>
</gene>
<keyword evidence="2" id="KW-1185">Reference proteome</keyword>
<dbReference type="Proteomes" id="UP001431209">
    <property type="component" value="Unassembled WGS sequence"/>
</dbReference>
<dbReference type="AlphaFoldDB" id="A0AAW2Z5X7"/>
<protein>
    <submittedName>
        <fullName evidence="1">Uncharacterized protein</fullName>
    </submittedName>
</protein>
<sequence>MNNNNLTLPTKLITSLPTNNKLAEAIHASVGMSGSIPGLPEGIGCALSAFQSSGFESIIPGALQLAQINEAIKNTVLLDQSLPHCNGSIHRKATFIKTAQCHRSFNITATREETMKIKDTGVNVGFGGFSLGFNHSSAAINKSAKVCLVFCSDQKFEMELRCVECNDYVEQLPAQQNITRENVGGERELRAALTGYSADITRSQ</sequence>
<reference evidence="1 2" key="1">
    <citation type="submission" date="2024-03" db="EMBL/GenBank/DDBJ databases">
        <title>The Acrasis kona genome and developmental transcriptomes reveal deep origins of eukaryotic multicellular pathways.</title>
        <authorList>
            <person name="Sheikh S."/>
            <person name="Fu C.-J."/>
            <person name="Brown M.W."/>
            <person name="Baldauf S.L."/>
        </authorList>
    </citation>
    <scope>NUCLEOTIDE SEQUENCE [LARGE SCALE GENOMIC DNA]</scope>
    <source>
        <strain evidence="1 2">ATCC MYA-3509</strain>
    </source>
</reference>
<accession>A0AAW2Z5X7</accession>
<evidence type="ECO:0000313" key="1">
    <source>
        <dbReference type="EMBL" id="KAL0484880.1"/>
    </source>
</evidence>
<proteinExistence type="predicted"/>
<dbReference type="EMBL" id="JAOPGA020001080">
    <property type="protein sequence ID" value="KAL0484880.1"/>
    <property type="molecule type" value="Genomic_DNA"/>
</dbReference>